<evidence type="ECO:0000313" key="3">
    <source>
        <dbReference type="EMBL" id="KND35689.1"/>
    </source>
</evidence>
<feature type="chain" id="PRO_5005542437" evidence="2">
    <location>
        <begin position="24"/>
        <end position="73"/>
    </location>
</feature>
<protein>
    <submittedName>
        <fullName evidence="3">Uncharacterized protein</fullName>
    </submittedName>
</protein>
<gene>
    <name evidence="3" type="ORF">IQ63_14015</name>
</gene>
<dbReference type="AlphaFoldDB" id="A0A0L0KDJ9"/>
<evidence type="ECO:0000313" key="4">
    <source>
        <dbReference type="Proteomes" id="UP000037151"/>
    </source>
</evidence>
<dbReference type="PATRIC" id="fig|42234.21.peg.2890"/>
<comment type="caution">
    <text evidence="3">The sequence shown here is derived from an EMBL/GenBank/DDBJ whole genome shotgun (WGS) entry which is preliminary data.</text>
</comment>
<dbReference type="EMBL" id="JPPY01000088">
    <property type="protein sequence ID" value="KND35689.1"/>
    <property type="molecule type" value="Genomic_DNA"/>
</dbReference>
<evidence type="ECO:0000256" key="2">
    <source>
        <dbReference type="SAM" id="SignalP"/>
    </source>
</evidence>
<sequence length="73" mass="7626">MRRITGRAVRTALAALAVTTMVALPLAVAGHQGSASQGRQVVAAGDPLDDPVVTKPTKPSGDDTGSWVWDDWQ</sequence>
<organism evidence="3 4">
    <name type="scientific">Streptomyces acidiscabies</name>
    <dbReference type="NCBI Taxonomy" id="42234"/>
    <lineage>
        <taxon>Bacteria</taxon>
        <taxon>Bacillati</taxon>
        <taxon>Actinomycetota</taxon>
        <taxon>Actinomycetes</taxon>
        <taxon>Kitasatosporales</taxon>
        <taxon>Streptomycetaceae</taxon>
        <taxon>Streptomyces</taxon>
    </lineage>
</organism>
<keyword evidence="2" id="KW-0732">Signal</keyword>
<evidence type="ECO:0000256" key="1">
    <source>
        <dbReference type="SAM" id="MobiDB-lite"/>
    </source>
</evidence>
<feature type="signal peptide" evidence="2">
    <location>
        <begin position="1"/>
        <end position="23"/>
    </location>
</feature>
<dbReference type="RefSeq" id="WP_050370973.1">
    <property type="nucleotide sequence ID" value="NZ_KQ257816.1"/>
</dbReference>
<feature type="region of interest" description="Disordered" evidence="1">
    <location>
        <begin position="35"/>
        <end position="73"/>
    </location>
</feature>
<name>A0A0L0KDJ9_9ACTN</name>
<dbReference type="Proteomes" id="UP000037151">
    <property type="component" value="Unassembled WGS sequence"/>
</dbReference>
<accession>A0A0L0KDJ9</accession>
<reference evidence="4" key="1">
    <citation type="submission" date="2014-07" db="EMBL/GenBank/DDBJ databases">
        <title>Genome sequencing of plant-pathogenic Streptomyces species.</title>
        <authorList>
            <person name="Harrison J."/>
            <person name="Sapp M."/>
            <person name="Thwaites R."/>
            <person name="Studholme D.J."/>
        </authorList>
    </citation>
    <scope>NUCLEOTIDE SEQUENCE [LARGE SCALE GENOMIC DNA]</scope>
    <source>
        <strain evidence="4">NCPPB 4445</strain>
    </source>
</reference>
<proteinExistence type="predicted"/>